<protein>
    <submittedName>
        <fullName evidence="2">Uncharacterized protein</fullName>
    </submittedName>
</protein>
<reference evidence="2 3" key="1">
    <citation type="submission" date="2016-01" db="EMBL/GenBank/DDBJ databases">
        <title>Draft Genome Sequences of Seven Thermophilic Sporeformers Isolated from Foods.</title>
        <authorList>
            <person name="Berendsen E.M."/>
            <person name="Wells-Bennik M.H."/>
            <person name="Krawcyk A.O."/>
            <person name="De Jong A."/>
            <person name="Holsappel S."/>
            <person name="Eijlander R.T."/>
            <person name="Kuipers O.P."/>
        </authorList>
    </citation>
    <scope>NUCLEOTIDE SEQUENCE [LARGE SCALE GENOMIC DNA]</scope>
    <source>
        <strain evidence="2 3">B4109</strain>
    </source>
</reference>
<keyword evidence="4" id="KW-1185">Reference proteome</keyword>
<comment type="caution">
    <text evidence="2">The sequence shown here is derived from an EMBL/GenBank/DDBJ whole genome shotgun (WGS) entry which is preliminary data.</text>
</comment>
<evidence type="ECO:0000313" key="2">
    <source>
        <dbReference type="EMBL" id="KYD21700.1"/>
    </source>
</evidence>
<reference evidence="1 4" key="2">
    <citation type="submission" date="2016-03" db="EMBL/GenBank/DDBJ databases">
        <title>Spore heat resistance.</title>
        <authorList>
            <person name="Boekhorst J."/>
            <person name="Berendsen E.M."/>
            <person name="Wells-Bennik M.H."/>
            <person name="Kuipers O.P."/>
        </authorList>
    </citation>
    <scope>NUCLEOTIDE SEQUENCE [LARGE SCALE GENOMIC DNA]</scope>
    <source>
        <strain evidence="1 4">GS8</strain>
    </source>
</reference>
<accession>A0A150MAW8</accession>
<gene>
    <name evidence="2" type="ORF">B4109_2025</name>
    <name evidence="1" type="ORF">GS8_2152</name>
</gene>
<dbReference type="EMBL" id="LQYV01000132">
    <property type="protein sequence ID" value="KYD21700.1"/>
    <property type="molecule type" value="Genomic_DNA"/>
</dbReference>
<organism evidence="2 3">
    <name type="scientific">Geobacillus stearothermophilus</name>
    <name type="common">Bacillus stearothermophilus</name>
    <dbReference type="NCBI Taxonomy" id="1422"/>
    <lineage>
        <taxon>Bacteria</taxon>
        <taxon>Bacillati</taxon>
        <taxon>Bacillota</taxon>
        <taxon>Bacilli</taxon>
        <taxon>Bacillales</taxon>
        <taxon>Anoxybacillaceae</taxon>
        <taxon>Geobacillus</taxon>
    </lineage>
</organism>
<dbReference type="AlphaFoldDB" id="A0A150MAW8"/>
<proteinExistence type="predicted"/>
<dbReference type="Proteomes" id="UP000075424">
    <property type="component" value="Unassembled WGS sequence"/>
</dbReference>
<evidence type="ECO:0000313" key="1">
    <source>
        <dbReference type="EMBL" id="KAF6509995.1"/>
    </source>
</evidence>
<evidence type="ECO:0000313" key="3">
    <source>
        <dbReference type="Proteomes" id="UP000075424"/>
    </source>
</evidence>
<dbReference type="EMBL" id="LUCS01000028">
    <property type="protein sequence ID" value="KAF6509995.1"/>
    <property type="molecule type" value="Genomic_DNA"/>
</dbReference>
<evidence type="ECO:0000313" key="4">
    <source>
        <dbReference type="Proteomes" id="UP000773850"/>
    </source>
</evidence>
<sequence length="38" mass="4617">MLEQAVVFIFWRLPHMLKVEEREGEMAHARPSMAWRYA</sequence>
<dbReference type="Proteomes" id="UP000773850">
    <property type="component" value="Unassembled WGS sequence"/>
</dbReference>
<name>A0A150MAW8_GEOSE</name>